<feature type="compositionally biased region" description="Polar residues" evidence="1">
    <location>
        <begin position="110"/>
        <end position="123"/>
    </location>
</feature>
<dbReference type="EMBL" id="JARBDR010000918">
    <property type="protein sequence ID" value="KAJ8301929.1"/>
    <property type="molecule type" value="Genomic_DNA"/>
</dbReference>
<evidence type="ECO:0000313" key="3">
    <source>
        <dbReference type="EMBL" id="KAJ8301929.1"/>
    </source>
</evidence>
<feature type="transmembrane region" description="Helical" evidence="2">
    <location>
        <begin position="6"/>
        <end position="35"/>
    </location>
</feature>
<accession>A0ABQ9E9B3</accession>
<feature type="region of interest" description="Disordered" evidence="1">
    <location>
        <begin position="55"/>
        <end position="123"/>
    </location>
</feature>
<evidence type="ECO:0000256" key="1">
    <source>
        <dbReference type="SAM" id="MobiDB-lite"/>
    </source>
</evidence>
<evidence type="ECO:0000313" key="4">
    <source>
        <dbReference type="Proteomes" id="UP001217089"/>
    </source>
</evidence>
<keyword evidence="2" id="KW-0812">Transmembrane</keyword>
<organism evidence="3 4">
    <name type="scientific">Tegillarca granosa</name>
    <name type="common">Malaysian cockle</name>
    <name type="synonym">Anadara granosa</name>
    <dbReference type="NCBI Taxonomy" id="220873"/>
    <lineage>
        <taxon>Eukaryota</taxon>
        <taxon>Metazoa</taxon>
        <taxon>Spiralia</taxon>
        <taxon>Lophotrochozoa</taxon>
        <taxon>Mollusca</taxon>
        <taxon>Bivalvia</taxon>
        <taxon>Autobranchia</taxon>
        <taxon>Pteriomorphia</taxon>
        <taxon>Arcoida</taxon>
        <taxon>Arcoidea</taxon>
        <taxon>Arcidae</taxon>
        <taxon>Tegillarca</taxon>
    </lineage>
</organism>
<feature type="compositionally biased region" description="Pro residues" evidence="1">
    <location>
        <begin position="84"/>
        <end position="93"/>
    </location>
</feature>
<protein>
    <submittedName>
        <fullName evidence="3">Uncharacterized protein</fullName>
    </submittedName>
</protein>
<proteinExistence type="predicted"/>
<feature type="compositionally biased region" description="Polar residues" evidence="1">
    <location>
        <begin position="55"/>
        <end position="67"/>
    </location>
</feature>
<keyword evidence="2" id="KW-0472">Membrane</keyword>
<dbReference type="Proteomes" id="UP001217089">
    <property type="component" value="Unassembled WGS sequence"/>
</dbReference>
<evidence type="ECO:0000256" key="2">
    <source>
        <dbReference type="SAM" id="Phobius"/>
    </source>
</evidence>
<comment type="caution">
    <text evidence="3">The sequence shown here is derived from an EMBL/GenBank/DDBJ whole genome shotgun (WGS) entry which is preliminary data.</text>
</comment>
<reference evidence="3 4" key="1">
    <citation type="submission" date="2022-12" db="EMBL/GenBank/DDBJ databases">
        <title>Chromosome-level genome of Tegillarca granosa.</title>
        <authorList>
            <person name="Kim J."/>
        </authorList>
    </citation>
    <scope>NUCLEOTIDE SEQUENCE [LARGE SCALE GENOMIC DNA]</scope>
    <source>
        <strain evidence="3">Teg-2019</strain>
        <tissue evidence="3">Adductor muscle</tissue>
    </source>
</reference>
<keyword evidence="4" id="KW-1185">Reference proteome</keyword>
<keyword evidence="2" id="KW-1133">Transmembrane helix</keyword>
<name>A0ABQ9E9B3_TEGGR</name>
<gene>
    <name evidence="3" type="ORF">KUTeg_020916</name>
</gene>
<sequence>MYHCTVFVSSVGSIVGGVIGGIVGLIILTTVLIIVCKACNKNTTRGAVVNVSPNQNTTSISTVHTSVQPMQPTQQQYGYGYPSAYPPQPPTYAAPPSSSNPAMPPPNYAENITTSQPPAQTKE</sequence>
<feature type="compositionally biased region" description="Low complexity" evidence="1">
    <location>
        <begin position="68"/>
        <end position="83"/>
    </location>
</feature>